<reference evidence="1" key="1">
    <citation type="journal article" date="2014" name="Int. J. Syst. Evol. Microbiol.">
        <title>Complete genome sequence of Corynebacterium casei LMG S-19264T (=DSM 44701T), isolated from a smear-ripened cheese.</title>
        <authorList>
            <consortium name="US DOE Joint Genome Institute (JGI-PGF)"/>
            <person name="Walter F."/>
            <person name="Albersmeier A."/>
            <person name="Kalinowski J."/>
            <person name="Ruckert C."/>
        </authorList>
    </citation>
    <scope>NUCLEOTIDE SEQUENCE</scope>
    <source>
        <strain evidence="1">VKM Ac-1321</strain>
    </source>
</reference>
<reference evidence="1" key="2">
    <citation type="submission" date="2023-01" db="EMBL/GenBank/DDBJ databases">
        <authorList>
            <person name="Sun Q."/>
            <person name="Evtushenko L."/>
        </authorList>
    </citation>
    <scope>NUCLEOTIDE SEQUENCE</scope>
    <source>
        <strain evidence="1">VKM Ac-1321</strain>
    </source>
</reference>
<accession>A0A9W6KSK7</accession>
<dbReference type="RefSeq" id="WP_261958871.1">
    <property type="nucleotide sequence ID" value="NZ_BAAAXA010000001.1"/>
</dbReference>
<dbReference type="EMBL" id="BSFP01000061">
    <property type="protein sequence ID" value="GLL05660.1"/>
    <property type="molecule type" value="Genomic_DNA"/>
</dbReference>
<organism evidence="1 2">
    <name type="scientific">Dactylosporangium matsuzakiense</name>
    <dbReference type="NCBI Taxonomy" id="53360"/>
    <lineage>
        <taxon>Bacteria</taxon>
        <taxon>Bacillati</taxon>
        <taxon>Actinomycetota</taxon>
        <taxon>Actinomycetes</taxon>
        <taxon>Micromonosporales</taxon>
        <taxon>Micromonosporaceae</taxon>
        <taxon>Dactylosporangium</taxon>
    </lineage>
</organism>
<protein>
    <submittedName>
        <fullName evidence="1">Uncharacterized protein</fullName>
    </submittedName>
</protein>
<dbReference type="AlphaFoldDB" id="A0A9W6KSK7"/>
<comment type="caution">
    <text evidence="1">The sequence shown here is derived from an EMBL/GenBank/DDBJ whole genome shotgun (WGS) entry which is preliminary data.</text>
</comment>
<proteinExistence type="predicted"/>
<dbReference type="Proteomes" id="UP001143480">
    <property type="component" value="Unassembled WGS sequence"/>
</dbReference>
<evidence type="ECO:0000313" key="1">
    <source>
        <dbReference type="EMBL" id="GLL05660.1"/>
    </source>
</evidence>
<keyword evidence="2" id="KW-1185">Reference proteome</keyword>
<name>A0A9W6KSK7_9ACTN</name>
<sequence>MTQIWTDRAAHDAGTRSGIVASATERAMALVAGSMEGSYGQVAYLRSQAH</sequence>
<gene>
    <name evidence="1" type="ORF">GCM10017581_074070</name>
</gene>
<evidence type="ECO:0000313" key="2">
    <source>
        <dbReference type="Proteomes" id="UP001143480"/>
    </source>
</evidence>